<evidence type="ECO:0000313" key="3">
    <source>
        <dbReference type="EMBL" id="QTX09718.1"/>
    </source>
</evidence>
<organism evidence="3">
    <name type="scientific">Thiothrix fructosivorans</name>
    <dbReference type="NCBI Taxonomy" id="111770"/>
    <lineage>
        <taxon>Bacteria</taxon>
        <taxon>Pseudomonadati</taxon>
        <taxon>Pseudomonadota</taxon>
        <taxon>Gammaproteobacteria</taxon>
        <taxon>Thiotrichales</taxon>
        <taxon>Thiotrichaceae</taxon>
        <taxon>Thiothrix</taxon>
    </lineage>
</organism>
<dbReference type="CDD" id="cd03676">
    <property type="entry name" value="NUDIX_Tnr3_like"/>
    <property type="match status" value="1"/>
</dbReference>
<dbReference type="AlphaFoldDB" id="A0A8B0SI08"/>
<dbReference type="RefSeq" id="WP_207252601.1">
    <property type="nucleotide sequence ID" value="NZ_JAFMPM010000008.1"/>
</dbReference>
<proteinExistence type="predicted"/>
<dbReference type="PANTHER" id="PTHR13622">
    <property type="entry name" value="THIAMIN PYROPHOSPHOKINASE"/>
    <property type="match status" value="1"/>
</dbReference>
<name>A0A8B0SI08_9GAMM</name>
<sequence length="283" mass="31140">MSYLDRIYACNNFEPTHYRALLIDGKVYGQIKPDFSAHLAQWADIFTVTDTTVVLNPALGDYATRTAAVAPVFRALYEQGVIDSWVAEAYPITHSFGGHAELEIERAATNFMGVKTFGIHVNGLVQTANGVEVWVGTRSLDKPFWPGKLDQMVAGGQPVGLGLLENVIKESQEEANIPLALAQQAQAIGTIPYQQAGWRGLDNSTIYVYDLWLPEDFVPENTDGEVIAFERIPLAEIAHLTETTEAFKDNCTLVNIDLLLRMGLITPQHPDHAAILKALYIAG</sequence>
<feature type="domain" description="Nudix hydrolase" evidence="1">
    <location>
        <begin position="116"/>
        <end position="257"/>
    </location>
</feature>
<dbReference type="SUPFAM" id="SSF55811">
    <property type="entry name" value="Nudix"/>
    <property type="match status" value="1"/>
</dbReference>
<dbReference type="PANTHER" id="PTHR13622:SF8">
    <property type="entry name" value="THIAMIN PYROPHOSPHOKINASE 1"/>
    <property type="match status" value="1"/>
</dbReference>
<dbReference type="InterPro" id="IPR031804">
    <property type="entry name" value="DUF4743"/>
</dbReference>
<dbReference type="Gene3D" id="3.90.79.10">
    <property type="entry name" value="Nucleoside Triphosphate Pyrophosphohydrolase"/>
    <property type="match status" value="1"/>
</dbReference>
<dbReference type="PROSITE" id="PS51462">
    <property type="entry name" value="NUDIX"/>
    <property type="match status" value="1"/>
</dbReference>
<dbReference type="FunFam" id="3.90.79.10:FF:000019">
    <property type="entry name" value="Thiamin pyrophosphokinase, putative"/>
    <property type="match status" value="1"/>
</dbReference>
<keyword evidence="4" id="KW-1185">Reference proteome</keyword>
<reference evidence="2 4" key="1">
    <citation type="submission" date="2021-03" db="EMBL/GenBank/DDBJ databases">
        <title>Draft genome and methylome analysis of Thiotrix fructosivoruns ATCC 49748.</title>
        <authorList>
            <person name="Fomenkov A."/>
            <person name="Grabovich M.Y."/>
            <person name="Roberts R.J."/>
        </authorList>
    </citation>
    <scope>NUCLEOTIDE SEQUENCE [LARGE SCALE GENOMIC DNA]</scope>
    <source>
        <strain evidence="2 4">ATCC 49748</strain>
    </source>
</reference>
<protein>
    <submittedName>
        <fullName evidence="3">DUF4743 domain-containing protein</fullName>
    </submittedName>
</protein>
<evidence type="ECO:0000313" key="2">
    <source>
        <dbReference type="EMBL" id="MBO0614909.1"/>
    </source>
</evidence>
<dbReference type="EMBL" id="CP072748">
    <property type="protein sequence ID" value="QTX09718.1"/>
    <property type="molecule type" value="Genomic_DNA"/>
</dbReference>
<reference evidence="3" key="2">
    <citation type="submission" date="2021-04" db="EMBL/GenBank/DDBJ databases">
        <title>Complete Genome and methylome analysis of Thiothrix fructosivorans ATCC 49748.</title>
        <authorList>
            <person name="Fomenkov A."/>
            <person name="Sun L."/>
            <person name="Vincze T."/>
            <person name="Grabovich M.Y."/>
            <person name="Roberts R.J."/>
        </authorList>
    </citation>
    <scope>NUCLEOTIDE SEQUENCE</scope>
    <source>
        <strain evidence="3">ATCC 49748</strain>
    </source>
</reference>
<dbReference type="GO" id="GO:0044715">
    <property type="term" value="F:8-oxo-dGDP phosphatase activity"/>
    <property type="evidence" value="ECO:0007669"/>
    <property type="project" value="TreeGrafter"/>
</dbReference>
<dbReference type="EMBL" id="JAFMPM010000008">
    <property type="protein sequence ID" value="MBO0614909.1"/>
    <property type="molecule type" value="Genomic_DNA"/>
</dbReference>
<gene>
    <name evidence="3" type="ORF">J1836_013985</name>
    <name evidence="2" type="ORF">J1836_18595</name>
</gene>
<dbReference type="Proteomes" id="UP000664466">
    <property type="component" value="Unassembled WGS sequence"/>
</dbReference>
<dbReference type="InterPro" id="IPR015797">
    <property type="entry name" value="NUDIX_hydrolase-like_dom_sf"/>
</dbReference>
<accession>A0A8B0SI08</accession>
<dbReference type="InterPro" id="IPR000086">
    <property type="entry name" value="NUDIX_hydrolase_dom"/>
</dbReference>
<dbReference type="Pfam" id="PF15916">
    <property type="entry name" value="DUF4743"/>
    <property type="match status" value="1"/>
</dbReference>
<evidence type="ECO:0000259" key="1">
    <source>
        <dbReference type="PROSITE" id="PS51462"/>
    </source>
</evidence>
<evidence type="ECO:0000313" key="4">
    <source>
        <dbReference type="Proteomes" id="UP000664466"/>
    </source>
</evidence>